<organism evidence="1 2">
    <name type="scientific">Plakobranchus ocellatus</name>
    <dbReference type="NCBI Taxonomy" id="259542"/>
    <lineage>
        <taxon>Eukaryota</taxon>
        <taxon>Metazoa</taxon>
        <taxon>Spiralia</taxon>
        <taxon>Lophotrochozoa</taxon>
        <taxon>Mollusca</taxon>
        <taxon>Gastropoda</taxon>
        <taxon>Heterobranchia</taxon>
        <taxon>Euthyneura</taxon>
        <taxon>Panpulmonata</taxon>
        <taxon>Sacoglossa</taxon>
        <taxon>Placobranchoidea</taxon>
        <taxon>Plakobranchidae</taxon>
        <taxon>Plakobranchus</taxon>
    </lineage>
</organism>
<proteinExistence type="predicted"/>
<comment type="caution">
    <text evidence="1">The sequence shown here is derived from an EMBL/GenBank/DDBJ whole genome shotgun (WGS) entry which is preliminary data.</text>
</comment>
<accession>A0AAV3Z7M2</accession>
<dbReference type="Proteomes" id="UP000735302">
    <property type="component" value="Unassembled WGS sequence"/>
</dbReference>
<gene>
    <name evidence="1" type="ORF">PoB_001701200</name>
</gene>
<protein>
    <submittedName>
        <fullName evidence="1">Uncharacterized protein</fullName>
    </submittedName>
</protein>
<keyword evidence="2" id="KW-1185">Reference proteome</keyword>
<dbReference type="EMBL" id="BLXT01002055">
    <property type="protein sequence ID" value="GFN90506.1"/>
    <property type="molecule type" value="Genomic_DNA"/>
</dbReference>
<sequence length="221" mass="24598">MELHRKNLGFHSTIQLTNEEVLKDIVEAIGLSDGLLANVEERRDKTVPRWVYLTNPYLNGFDLNVEAGGSTAIEIMVPVADTRIVWQVWGVTNPVTLMLMPPDPPPPHDTAQNKRVKPRPIFATRLQGIDSPQRGAVSCVSVGIHRLLLDNIKDMIHAVRAKAKIEVIPPLNFLSKYGGQTALGDMIDFYKPVTPAERAKREEMVLACETYPPGADQNGYH</sequence>
<reference evidence="1 2" key="1">
    <citation type="journal article" date="2021" name="Elife">
        <title>Chloroplast acquisition without the gene transfer in kleptoplastic sea slugs, Plakobranchus ocellatus.</title>
        <authorList>
            <person name="Maeda T."/>
            <person name="Takahashi S."/>
            <person name="Yoshida T."/>
            <person name="Shimamura S."/>
            <person name="Takaki Y."/>
            <person name="Nagai Y."/>
            <person name="Toyoda A."/>
            <person name="Suzuki Y."/>
            <person name="Arimoto A."/>
            <person name="Ishii H."/>
            <person name="Satoh N."/>
            <person name="Nishiyama T."/>
            <person name="Hasebe M."/>
            <person name="Maruyama T."/>
            <person name="Minagawa J."/>
            <person name="Obokata J."/>
            <person name="Shigenobu S."/>
        </authorList>
    </citation>
    <scope>NUCLEOTIDE SEQUENCE [LARGE SCALE GENOMIC DNA]</scope>
</reference>
<evidence type="ECO:0000313" key="2">
    <source>
        <dbReference type="Proteomes" id="UP000735302"/>
    </source>
</evidence>
<evidence type="ECO:0000313" key="1">
    <source>
        <dbReference type="EMBL" id="GFN90506.1"/>
    </source>
</evidence>
<name>A0AAV3Z7M2_9GAST</name>
<dbReference type="AlphaFoldDB" id="A0AAV3Z7M2"/>